<dbReference type="InterPro" id="IPR021136">
    <property type="entry name" value="Flagellar_hook_control-like_C"/>
</dbReference>
<dbReference type="EMBL" id="NEVV01000001">
    <property type="protein sequence ID" value="OZI82226.1"/>
    <property type="molecule type" value="Genomic_DNA"/>
</dbReference>
<keyword evidence="3" id="KW-0966">Cell projection</keyword>
<dbReference type="Pfam" id="PF02120">
    <property type="entry name" value="Flg_hook"/>
    <property type="match status" value="1"/>
</dbReference>
<dbReference type="InterPro" id="IPR038610">
    <property type="entry name" value="FliK-like_C_sf"/>
</dbReference>
<feature type="domain" description="Flagellar hook-length control protein-like C-terminal" evidence="2">
    <location>
        <begin position="344"/>
        <end position="412"/>
    </location>
</feature>
<keyword evidence="3" id="KW-0282">Flagellum</keyword>
<organism evidence="3 4">
    <name type="scientific">Bordetella genomosp. 6</name>
    <dbReference type="NCBI Taxonomy" id="463024"/>
    <lineage>
        <taxon>Bacteria</taxon>
        <taxon>Pseudomonadati</taxon>
        <taxon>Pseudomonadota</taxon>
        <taxon>Betaproteobacteria</taxon>
        <taxon>Burkholderiales</taxon>
        <taxon>Alcaligenaceae</taxon>
        <taxon>Bordetella</taxon>
    </lineage>
</organism>
<keyword evidence="4" id="KW-1185">Reference proteome</keyword>
<feature type="compositionally biased region" description="Low complexity" evidence="1">
    <location>
        <begin position="178"/>
        <end position="192"/>
    </location>
</feature>
<protein>
    <submittedName>
        <fullName evidence="3">Flagellar hook-length control protein FliK</fullName>
    </submittedName>
</protein>
<comment type="caution">
    <text evidence="3">The sequence shown here is derived from an EMBL/GenBank/DDBJ whole genome shotgun (WGS) entry which is preliminary data.</text>
</comment>
<feature type="region of interest" description="Disordered" evidence="1">
    <location>
        <begin position="32"/>
        <end position="77"/>
    </location>
</feature>
<name>A0ABX4FJA9_9BORD</name>
<dbReference type="Proteomes" id="UP000216524">
    <property type="component" value="Unassembled WGS sequence"/>
</dbReference>
<accession>A0ABX4FJA9</accession>
<dbReference type="RefSeq" id="WP_068926279.1">
    <property type="nucleotide sequence ID" value="NZ_NEVV01000001.1"/>
</dbReference>
<gene>
    <name evidence="3" type="ORF">CAL23_11225</name>
</gene>
<keyword evidence="3" id="KW-0969">Cilium</keyword>
<proteinExistence type="predicted"/>
<reference evidence="3 4" key="1">
    <citation type="submission" date="2017-05" db="EMBL/GenBank/DDBJ databases">
        <title>Complete and WGS of Bordetella genogroups.</title>
        <authorList>
            <person name="Spilker T."/>
            <person name="Lipuma J."/>
        </authorList>
    </citation>
    <scope>NUCLEOTIDE SEQUENCE [LARGE SCALE GENOMIC DNA]</scope>
    <source>
        <strain evidence="3 4">AU3139</strain>
    </source>
</reference>
<sequence>MSVGPPALGSILVQRLDAVLGTTMSAQSNLVSGARPDAVAQPGEAARPGASQTATRDPRQAVQAGGERPARQGAAGVDAKTAAALALAARGLQTSTGTTASAPTTLGQTARTILALLAQYPGQAPALSARAPLWIPPAQDGGAAPAAGQPGASASNAPAQANAAAGGATNAPRPPAAQPDAASGRMPAQAPPAGVAAMAGRVALPTAPALAQALRQTLQTSGLFYESHLSDLAFGKRSAQQLRAEPQARLPAAGAESAATPRAPESAAPARALPTAEPAPAGQPATHTPGAPVPGIHQDATLLVRQQLDVLANQMLAWQGQAWPGAPMEWEVAREHGDEAAGQPGTHWATRVKLNLPRLGTVEARLNLAASQLVLHVVAPDSAAEIGAAADALRQQLAAAGLTLTNLSVDAIAAPGFALPEA</sequence>
<evidence type="ECO:0000313" key="3">
    <source>
        <dbReference type="EMBL" id="OZI82226.1"/>
    </source>
</evidence>
<evidence type="ECO:0000256" key="1">
    <source>
        <dbReference type="SAM" id="MobiDB-lite"/>
    </source>
</evidence>
<dbReference type="Gene3D" id="3.30.750.140">
    <property type="match status" value="1"/>
</dbReference>
<feature type="region of interest" description="Disordered" evidence="1">
    <location>
        <begin position="139"/>
        <end position="192"/>
    </location>
</feature>
<evidence type="ECO:0000259" key="2">
    <source>
        <dbReference type="Pfam" id="PF02120"/>
    </source>
</evidence>
<evidence type="ECO:0000313" key="4">
    <source>
        <dbReference type="Proteomes" id="UP000216524"/>
    </source>
</evidence>
<feature type="compositionally biased region" description="Low complexity" evidence="1">
    <location>
        <begin position="255"/>
        <end position="272"/>
    </location>
</feature>
<feature type="compositionally biased region" description="Low complexity" evidence="1">
    <location>
        <begin position="139"/>
        <end position="171"/>
    </location>
</feature>
<feature type="region of interest" description="Disordered" evidence="1">
    <location>
        <begin position="243"/>
        <end position="296"/>
    </location>
</feature>